<evidence type="ECO:0000256" key="4">
    <source>
        <dbReference type="ARBA" id="ARBA00022840"/>
    </source>
</evidence>
<keyword evidence="5 7" id="KW-1133">Transmembrane helix</keyword>
<dbReference type="RefSeq" id="WP_056953098.1">
    <property type="nucleotide sequence ID" value="NZ_AZDY01000038.1"/>
</dbReference>
<dbReference type="Proteomes" id="UP000051515">
    <property type="component" value="Unassembled WGS sequence"/>
</dbReference>
<dbReference type="SMART" id="SM00382">
    <property type="entry name" value="AAA"/>
    <property type="match status" value="1"/>
</dbReference>
<feature type="domain" description="ABC transmembrane type-1" evidence="9">
    <location>
        <begin position="11"/>
        <end position="292"/>
    </location>
</feature>
<feature type="transmembrane region" description="Helical" evidence="7">
    <location>
        <begin position="46"/>
        <end position="66"/>
    </location>
</feature>
<dbReference type="Pfam" id="PF00005">
    <property type="entry name" value="ABC_tran"/>
    <property type="match status" value="1"/>
</dbReference>
<dbReference type="InterPro" id="IPR039421">
    <property type="entry name" value="Type_1_exporter"/>
</dbReference>
<evidence type="ECO:0000256" key="7">
    <source>
        <dbReference type="SAM" id="Phobius"/>
    </source>
</evidence>
<dbReference type="Gene3D" id="3.40.50.300">
    <property type="entry name" value="P-loop containing nucleotide triphosphate hydrolases"/>
    <property type="match status" value="1"/>
</dbReference>
<keyword evidence="6 7" id="KW-0472">Membrane</keyword>
<proteinExistence type="predicted"/>
<evidence type="ECO:0000256" key="3">
    <source>
        <dbReference type="ARBA" id="ARBA00022741"/>
    </source>
</evidence>
<accession>A0A0R1KFW4</accession>
<keyword evidence="11" id="KW-1185">Reference proteome</keyword>
<gene>
    <name evidence="10" type="ORF">FC78_GL002261</name>
</gene>
<feature type="domain" description="ABC transporter" evidence="8">
    <location>
        <begin position="324"/>
        <end position="528"/>
    </location>
</feature>
<comment type="caution">
    <text evidence="10">The sequence shown here is derived from an EMBL/GenBank/DDBJ whole genome shotgun (WGS) entry which is preliminary data.</text>
</comment>
<dbReference type="OrthoDB" id="95687at2"/>
<comment type="subcellular location">
    <subcellularLocation>
        <location evidence="1">Cell membrane</location>
        <topology evidence="1">Multi-pass membrane protein</topology>
    </subcellularLocation>
</comment>
<keyword evidence="4" id="KW-0067">ATP-binding</keyword>
<feature type="transmembrane region" description="Helical" evidence="7">
    <location>
        <begin position="12"/>
        <end position="34"/>
    </location>
</feature>
<dbReference type="InterPro" id="IPR003593">
    <property type="entry name" value="AAA+_ATPase"/>
</dbReference>
<dbReference type="GO" id="GO:0034040">
    <property type="term" value="F:ATPase-coupled lipid transmembrane transporter activity"/>
    <property type="evidence" value="ECO:0007669"/>
    <property type="project" value="TreeGrafter"/>
</dbReference>
<evidence type="ECO:0000259" key="9">
    <source>
        <dbReference type="PROSITE" id="PS50929"/>
    </source>
</evidence>
<reference evidence="10 11" key="1">
    <citation type="journal article" date="2015" name="Genome Announc.">
        <title>Expanding the biotechnology potential of lactobacilli through comparative genomics of 213 strains and associated genera.</title>
        <authorList>
            <person name="Sun Z."/>
            <person name="Harris H.M."/>
            <person name="McCann A."/>
            <person name="Guo C."/>
            <person name="Argimon S."/>
            <person name="Zhang W."/>
            <person name="Yang X."/>
            <person name="Jeffery I.B."/>
            <person name="Cooney J.C."/>
            <person name="Kagawa T.F."/>
            <person name="Liu W."/>
            <person name="Song Y."/>
            <person name="Salvetti E."/>
            <person name="Wrobel A."/>
            <person name="Rasinkangas P."/>
            <person name="Parkhill J."/>
            <person name="Rea M.C."/>
            <person name="O'Sullivan O."/>
            <person name="Ritari J."/>
            <person name="Douillard F.P."/>
            <person name="Paul Ross R."/>
            <person name="Yang R."/>
            <person name="Briner A.E."/>
            <person name="Felis G.E."/>
            <person name="de Vos W.M."/>
            <person name="Barrangou R."/>
            <person name="Klaenhammer T.R."/>
            <person name="Caufield P.W."/>
            <person name="Cui Y."/>
            <person name="Zhang H."/>
            <person name="O'Toole P.W."/>
        </authorList>
    </citation>
    <scope>NUCLEOTIDE SEQUENCE [LARGE SCALE GENOMIC DNA]</scope>
    <source>
        <strain evidence="10 11">DSM 19674</strain>
    </source>
</reference>
<dbReference type="Gene3D" id="1.20.1560.10">
    <property type="entry name" value="ABC transporter type 1, transmembrane domain"/>
    <property type="match status" value="1"/>
</dbReference>
<feature type="transmembrane region" description="Helical" evidence="7">
    <location>
        <begin position="148"/>
        <end position="167"/>
    </location>
</feature>
<evidence type="ECO:0000313" key="10">
    <source>
        <dbReference type="EMBL" id="KRK82256.1"/>
    </source>
</evidence>
<dbReference type="Pfam" id="PF00664">
    <property type="entry name" value="ABC_membrane"/>
    <property type="match status" value="1"/>
</dbReference>
<dbReference type="InterPro" id="IPR011527">
    <property type="entry name" value="ABC1_TM_dom"/>
</dbReference>
<dbReference type="GO" id="GO:0005886">
    <property type="term" value="C:plasma membrane"/>
    <property type="evidence" value="ECO:0007669"/>
    <property type="project" value="UniProtKB-SubCell"/>
</dbReference>
<keyword evidence="3" id="KW-0547">Nucleotide-binding</keyword>
<dbReference type="PANTHER" id="PTHR24221:SF654">
    <property type="entry name" value="ATP-BINDING CASSETTE SUB-FAMILY B MEMBER 6"/>
    <property type="match status" value="1"/>
</dbReference>
<dbReference type="SUPFAM" id="SSF90123">
    <property type="entry name" value="ABC transporter transmembrane region"/>
    <property type="match status" value="1"/>
</dbReference>
<dbReference type="PATRIC" id="fig|1423788.3.peg.2331"/>
<dbReference type="InterPro" id="IPR003439">
    <property type="entry name" value="ABC_transporter-like_ATP-bd"/>
</dbReference>
<dbReference type="PROSITE" id="PS50893">
    <property type="entry name" value="ABC_TRANSPORTER_2"/>
    <property type="match status" value="1"/>
</dbReference>
<evidence type="ECO:0000259" key="8">
    <source>
        <dbReference type="PROSITE" id="PS50893"/>
    </source>
</evidence>
<feature type="transmembrane region" description="Helical" evidence="7">
    <location>
        <begin position="125"/>
        <end position="142"/>
    </location>
</feature>
<dbReference type="PROSITE" id="PS50929">
    <property type="entry name" value="ABC_TM1F"/>
    <property type="match status" value="1"/>
</dbReference>
<dbReference type="AlphaFoldDB" id="A0A0R1KFW4"/>
<evidence type="ECO:0000256" key="5">
    <source>
        <dbReference type="ARBA" id="ARBA00022989"/>
    </source>
</evidence>
<dbReference type="EMBL" id="AZDY01000038">
    <property type="protein sequence ID" value="KRK82256.1"/>
    <property type="molecule type" value="Genomic_DNA"/>
</dbReference>
<dbReference type="InterPro" id="IPR027417">
    <property type="entry name" value="P-loop_NTPase"/>
</dbReference>
<dbReference type="SUPFAM" id="SSF52540">
    <property type="entry name" value="P-loop containing nucleoside triphosphate hydrolases"/>
    <property type="match status" value="1"/>
</dbReference>
<keyword evidence="2 7" id="KW-0812">Transmembrane</keyword>
<dbReference type="InterPro" id="IPR036640">
    <property type="entry name" value="ABC1_TM_sf"/>
</dbReference>
<evidence type="ECO:0000256" key="2">
    <source>
        <dbReference type="ARBA" id="ARBA00022692"/>
    </source>
</evidence>
<dbReference type="GO" id="GO:0005524">
    <property type="term" value="F:ATP binding"/>
    <property type="evidence" value="ECO:0007669"/>
    <property type="project" value="UniProtKB-KW"/>
</dbReference>
<dbReference type="CDD" id="cd03228">
    <property type="entry name" value="ABCC_MRP_Like"/>
    <property type="match status" value="1"/>
</dbReference>
<protein>
    <submittedName>
        <fullName evidence="10">Multidrug ABC superfamily ATP binding cassette transporter, ATPase and permease protein</fullName>
    </submittedName>
</protein>
<dbReference type="STRING" id="1423788.FC78_GL002261"/>
<sequence>MGKYLNTKNHWLNIIWIIINAVLSAFTAVLLTYSTNAIFDRNIKKLFFWCLINLAVWILLLLSDYYQAFFQEKFVQKICADLRVKIATDMSEDTYSHFHKMNTGQYISQYTNDVGMIEKNYLNNLYLVLSNIFAIISSAIALALYSYYLLAATVVLAGILMTLPNLLSKPMGKVTEELSSSNEKLNSKISNILNGFDVLYSYNRLSVLPKLVNKYSRQYSKNKVDYIKTSKRVENSIGSISIFCQIGIDLLTGILAIGQIIPMGAISSTGNLAATLFNSLSQIGSEYTQIKAINPIIEKLKVNLTRQKEITNSQSELPNFEKNIQIKNLSYSIGGKDILKNLNLSINKGEKVLITGNSGVGKSTLLKIISGQIKNYEGQVLIDGLDLKDIDYKSLNKNVTYIDQKPYLFAESIKNNVTLWKQNIEEKLFKESLNMAKVDFLNNDDVVVQDDGLNLSIGQQQRVALARYYIKGTPIALLDEGTSALDYDTSSIVERNLLDDQKRTVIEVAHKFNKENKKYFTQTINLENI</sequence>
<dbReference type="GO" id="GO:0140359">
    <property type="term" value="F:ABC-type transporter activity"/>
    <property type="evidence" value="ECO:0007669"/>
    <property type="project" value="InterPro"/>
</dbReference>
<dbReference type="GO" id="GO:0016887">
    <property type="term" value="F:ATP hydrolysis activity"/>
    <property type="evidence" value="ECO:0007669"/>
    <property type="project" value="InterPro"/>
</dbReference>
<name>A0A0R1KFW4_9LACO</name>
<evidence type="ECO:0000256" key="6">
    <source>
        <dbReference type="ARBA" id="ARBA00023136"/>
    </source>
</evidence>
<organism evidence="10 11">
    <name type="scientific">Companilactobacillus bobalius DSM 19674</name>
    <dbReference type="NCBI Taxonomy" id="1423788"/>
    <lineage>
        <taxon>Bacteria</taxon>
        <taxon>Bacillati</taxon>
        <taxon>Bacillota</taxon>
        <taxon>Bacilli</taxon>
        <taxon>Lactobacillales</taxon>
        <taxon>Lactobacillaceae</taxon>
        <taxon>Companilactobacillus</taxon>
        <taxon>Companilactobacillus bobalius</taxon>
    </lineage>
</organism>
<evidence type="ECO:0000256" key="1">
    <source>
        <dbReference type="ARBA" id="ARBA00004651"/>
    </source>
</evidence>
<evidence type="ECO:0000313" key="11">
    <source>
        <dbReference type="Proteomes" id="UP000051515"/>
    </source>
</evidence>
<dbReference type="PANTHER" id="PTHR24221">
    <property type="entry name" value="ATP-BINDING CASSETTE SUB-FAMILY B"/>
    <property type="match status" value="1"/>
</dbReference>